<evidence type="ECO:0000313" key="1">
    <source>
        <dbReference type="EMBL" id="MBI6630714.1"/>
    </source>
</evidence>
<organism evidence="1 2">
    <name type="scientific">Pontibaca salina</name>
    <dbReference type="NCBI Taxonomy" id="2795731"/>
    <lineage>
        <taxon>Bacteria</taxon>
        <taxon>Pseudomonadati</taxon>
        <taxon>Pseudomonadota</taxon>
        <taxon>Alphaproteobacteria</taxon>
        <taxon>Rhodobacterales</taxon>
        <taxon>Roseobacteraceae</taxon>
        <taxon>Pontibaca</taxon>
    </lineage>
</organism>
<dbReference type="AlphaFoldDB" id="A0A934HWB5"/>
<comment type="caution">
    <text evidence="1">The sequence shown here is derived from an EMBL/GenBank/DDBJ whole genome shotgun (WGS) entry which is preliminary data.</text>
</comment>
<accession>A0A934HWB5</accession>
<evidence type="ECO:0000313" key="2">
    <source>
        <dbReference type="Proteomes" id="UP000613255"/>
    </source>
</evidence>
<protein>
    <submittedName>
        <fullName evidence="1">Uncharacterized protein</fullName>
    </submittedName>
</protein>
<dbReference type="Proteomes" id="UP000613255">
    <property type="component" value="Unassembled WGS sequence"/>
</dbReference>
<sequence length="157" mass="17297">MQNETGTSKAEWHKSDTNCSALVPVKRGKSLSQLMKTNHKRMSRVLGFCLTLGTEDAWYEFSALAAVRLTELERAALAFAALYSLEYEHAEMTAAAVIGSAGDPPPSFLGGMVDARLWAEWANRSELKAYALAAYEAMSTQDQARFYQHISEVEIAA</sequence>
<dbReference type="RefSeq" id="WP_198686735.1">
    <property type="nucleotide sequence ID" value="NZ_JAEIJD010000012.1"/>
</dbReference>
<keyword evidence="2" id="KW-1185">Reference proteome</keyword>
<name>A0A934HWB5_9RHOB</name>
<proteinExistence type="predicted"/>
<gene>
    <name evidence="1" type="ORF">JAO82_12575</name>
</gene>
<dbReference type="EMBL" id="JAEIJD010000012">
    <property type="protein sequence ID" value="MBI6630714.1"/>
    <property type="molecule type" value="Genomic_DNA"/>
</dbReference>
<reference evidence="1" key="1">
    <citation type="submission" date="2020-12" db="EMBL/GenBank/DDBJ databases">
        <title>Pontibaca salina gen. nov., sp. nov., isolated from marine sediment.</title>
        <authorList>
            <person name="Bo J."/>
            <person name="Wang S."/>
            <person name="Song X."/>
            <person name="Du Z."/>
        </authorList>
    </citation>
    <scope>NUCLEOTIDE SEQUENCE</scope>
    <source>
        <strain evidence="1">S1109L</strain>
    </source>
</reference>